<reference evidence="3 4" key="1">
    <citation type="submission" date="2018-11" db="EMBL/GenBank/DDBJ databases">
        <authorList>
            <person name="Li F."/>
        </authorList>
    </citation>
    <scope>NUCLEOTIDE SEQUENCE [LARGE SCALE GENOMIC DNA]</scope>
    <source>
        <strain evidence="3 4">YS17T</strain>
    </source>
</reference>
<dbReference type="PROSITE" id="PS51462">
    <property type="entry name" value="NUDIX"/>
    <property type="match status" value="1"/>
</dbReference>
<dbReference type="SUPFAM" id="SSF55811">
    <property type="entry name" value="Nudix"/>
    <property type="match status" value="1"/>
</dbReference>
<sequence>MATTKVTPAAGGVVWRKASSSKDGIEVLLVHRPRYDDWTYPKGKAEAGELPPVTASREIHEESGLTVRLGRPLPTVTYRVRGGVKEVSYWLARPRGEPEFTPSKEIDKTAWLGLRAARKRLTYDHDIALLDQLEDLVATGAHRTRTLVLLRHATAEPREEFDGPDDLDRPLSTRGLREAELIVPTLAAFGIRRVVSSPALRCRQTVAPFASAHRREVHLDEDLTEDARPKAVRDVVREALEHKAVLLCSHRPTFPDLFAALDLDDPGLEPGEAAVVHHRKGTVLALERW</sequence>
<dbReference type="InterPro" id="IPR051325">
    <property type="entry name" value="Nudix_hydrolase_domain"/>
</dbReference>
<dbReference type="Gene3D" id="3.40.50.1240">
    <property type="entry name" value="Phosphoglycerate mutase-like"/>
    <property type="match status" value="1"/>
</dbReference>
<dbReference type="PANTHER" id="PTHR21340:SF0">
    <property type="entry name" value="BIS(5'-NUCLEOSYL)-TETRAPHOSPHATASE [ASYMMETRICAL]"/>
    <property type="match status" value="1"/>
</dbReference>
<evidence type="ECO:0000313" key="3">
    <source>
        <dbReference type="EMBL" id="RQN09614.1"/>
    </source>
</evidence>
<comment type="caution">
    <text evidence="3">The sequence shown here is derived from an EMBL/GenBank/DDBJ whole genome shotgun (WGS) entry which is preliminary data.</text>
</comment>
<dbReference type="RefSeq" id="WP_124235469.1">
    <property type="nucleotide sequence ID" value="NZ_JBHUFI010000006.1"/>
</dbReference>
<feature type="domain" description="Nudix hydrolase" evidence="2">
    <location>
        <begin position="5"/>
        <end position="135"/>
    </location>
</feature>
<dbReference type="Proteomes" id="UP000275225">
    <property type="component" value="Unassembled WGS sequence"/>
</dbReference>
<dbReference type="Pfam" id="PF00293">
    <property type="entry name" value="NUDIX"/>
    <property type="match status" value="1"/>
</dbReference>
<dbReference type="GO" id="GO:0006167">
    <property type="term" value="P:AMP biosynthetic process"/>
    <property type="evidence" value="ECO:0007669"/>
    <property type="project" value="TreeGrafter"/>
</dbReference>
<dbReference type="PROSITE" id="PS00893">
    <property type="entry name" value="NUDIX_BOX"/>
    <property type="match status" value="1"/>
</dbReference>
<dbReference type="Pfam" id="PF00300">
    <property type="entry name" value="His_Phos_1"/>
    <property type="match status" value="1"/>
</dbReference>
<evidence type="ECO:0000313" key="4">
    <source>
        <dbReference type="Proteomes" id="UP000275225"/>
    </source>
</evidence>
<dbReference type="InterPro" id="IPR000086">
    <property type="entry name" value="NUDIX_hydrolase_dom"/>
</dbReference>
<dbReference type="SMART" id="SM00855">
    <property type="entry name" value="PGAM"/>
    <property type="match status" value="1"/>
</dbReference>
<name>A0A3N6YII5_9ACTN</name>
<dbReference type="CDD" id="cd03673">
    <property type="entry name" value="NUDIX_Ap6A_hydrolase"/>
    <property type="match status" value="1"/>
</dbReference>
<evidence type="ECO:0000256" key="1">
    <source>
        <dbReference type="ARBA" id="ARBA00022801"/>
    </source>
</evidence>
<dbReference type="InterPro" id="IPR020084">
    <property type="entry name" value="NUDIX_hydrolase_CS"/>
</dbReference>
<dbReference type="EMBL" id="RQJX01000002">
    <property type="protein sequence ID" value="RQN09614.1"/>
    <property type="molecule type" value="Genomic_DNA"/>
</dbReference>
<accession>A0A3N6YII5</accession>
<keyword evidence="4" id="KW-1185">Reference proteome</keyword>
<dbReference type="AlphaFoldDB" id="A0A3N6YII5"/>
<dbReference type="SUPFAM" id="SSF53254">
    <property type="entry name" value="Phosphoglycerate mutase-like"/>
    <property type="match status" value="1"/>
</dbReference>
<keyword evidence="1 3" id="KW-0378">Hydrolase</keyword>
<dbReference type="InterPro" id="IPR015797">
    <property type="entry name" value="NUDIX_hydrolase-like_dom_sf"/>
</dbReference>
<gene>
    <name evidence="3" type="ORF">EHW97_01850</name>
</gene>
<dbReference type="InterPro" id="IPR029033">
    <property type="entry name" value="His_PPase_superfam"/>
</dbReference>
<dbReference type="CDD" id="cd07067">
    <property type="entry name" value="HP_PGM_like"/>
    <property type="match status" value="1"/>
</dbReference>
<dbReference type="GO" id="GO:0004081">
    <property type="term" value="F:bis(5'-nucleosyl)-tetraphosphatase (asymmetrical) activity"/>
    <property type="evidence" value="ECO:0007669"/>
    <property type="project" value="TreeGrafter"/>
</dbReference>
<dbReference type="InterPro" id="IPR013078">
    <property type="entry name" value="His_Pase_superF_clade-1"/>
</dbReference>
<dbReference type="OrthoDB" id="4287477at2"/>
<dbReference type="PANTHER" id="PTHR21340">
    <property type="entry name" value="DIADENOSINE 5,5-P1,P4-TETRAPHOSPHATE PYROPHOSPHOHYDROLASE MUTT"/>
    <property type="match status" value="1"/>
</dbReference>
<dbReference type="GO" id="GO:0006754">
    <property type="term" value="P:ATP biosynthetic process"/>
    <property type="evidence" value="ECO:0007669"/>
    <property type="project" value="TreeGrafter"/>
</dbReference>
<protein>
    <submittedName>
        <fullName evidence="3">NUDIX hydrolase</fullName>
    </submittedName>
</protein>
<organism evidence="3 4">
    <name type="scientific">Aeromicrobium camelliae</name>
    <dbReference type="NCBI Taxonomy" id="1538144"/>
    <lineage>
        <taxon>Bacteria</taxon>
        <taxon>Bacillati</taxon>
        <taxon>Actinomycetota</taxon>
        <taxon>Actinomycetes</taxon>
        <taxon>Propionibacteriales</taxon>
        <taxon>Nocardioidaceae</taxon>
        <taxon>Aeromicrobium</taxon>
    </lineage>
</organism>
<evidence type="ECO:0000259" key="2">
    <source>
        <dbReference type="PROSITE" id="PS51462"/>
    </source>
</evidence>
<proteinExistence type="predicted"/>
<dbReference type="Gene3D" id="3.90.79.10">
    <property type="entry name" value="Nucleoside Triphosphate Pyrophosphohydrolase"/>
    <property type="match status" value="1"/>
</dbReference>